<dbReference type="InterPro" id="IPR052891">
    <property type="entry name" value="DNA-3mA_glycosylase"/>
</dbReference>
<keyword evidence="1" id="KW-0862">Zinc</keyword>
<dbReference type="GO" id="GO:0006284">
    <property type="term" value="P:base-excision repair"/>
    <property type="evidence" value="ECO:0007669"/>
    <property type="project" value="InterPro"/>
</dbReference>
<organism evidence="2 3">
    <name type="scientific">Latilactobacillus fuchuensis DSM 14340 = JCM 11249</name>
    <dbReference type="NCBI Taxonomy" id="1423747"/>
    <lineage>
        <taxon>Bacteria</taxon>
        <taxon>Bacillati</taxon>
        <taxon>Bacillota</taxon>
        <taxon>Bacilli</taxon>
        <taxon>Lactobacillales</taxon>
        <taxon>Lactobacillaceae</taxon>
        <taxon>Latilactobacillus</taxon>
    </lineage>
</organism>
<gene>
    <name evidence="2" type="ORF">FC69_GL001197</name>
</gene>
<accession>A0A0R1S6P1</accession>
<protein>
    <submittedName>
        <fullName evidence="2">Tag1 protein</fullName>
    </submittedName>
</protein>
<evidence type="ECO:0000256" key="1">
    <source>
        <dbReference type="PIRSR" id="PIRSR605019-1"/>
    </source>
</evidence>
<dbReference type="Gene3D" id="1.10.340.30">
    <property type="entry name" value="Hypothetical protein, domain 2"/>
    <property type="match status" value="1"/>
</dbReference>
<dbReference type="GO" id="GO:0046872">
    <property type="term" value="F:metal ion binding"/>
    <property type="evidence" value="ECO:0007669"/>
    <property type="project" value="UniProtKB-KW"/>
</dbReference>
<dbReference type="AlphaFoldDB" id="A0A0R1S6P1"/>
<evidence type="ECO:0000313" key="3">
    <source>
        <dbReference type="Proteomes" id="UP000051264"/>
    </source>
</evidence>
<dbReference type="PANTHER" id="PTHR30037">
    <property type="entry name" value="DNA-3-METHYLADENINE GLYCOSYLASE 1"/>
    <property type="match status" value="1"/>
</dbReference>
<dbReference type="Pfam" id="PF03352">
    <property type="entry name" value="Adenine_glyco"/>
    <property type="match status" value="1"/>
</dbReference>
<dbReference type="GO" id="GO:0008725">
    <property type="term" value="F:DNA-3-methyladenine glycosylase activity"/>
    <property type="evidence" value="ECO:0007669"/>
    <property type="project" value="InterPro"/>
</dbReference>
<evidence type="ECO:0000313" key="2">
    <source>
        <dbReference type="EMBL" id="KRL61987.1"/>
    </source>
</evidence>
<name>A0A0R1S6P1_9LACO</name>
<dbReference type="InterPro" id="IPR005019">
    <property type="entry name" value="Adenine_glyco"/>
</dbReference>
<dbReference type="InterPro" id="IPR011257">
    <property type="entry name" value="DNA_glycosylase"/>
</dbReference>
<comment type="caution">
    <text evidence="2">The sequence shown here is derived from an EMBL/GenBank/DDBJ whole genome shotgun (WGS) entry which is preliminary data.</text>
</comment>
<sequence length="191" mass="21820">MLSYIETEGVIKMTNANWMNETPALLAYYQTEWGRPEHDDQRLFELLCLETYQAGLSWRTVLAKRPAFRQAFHQFEIAKVAAMTNADIDQLMLNPDLIRNRRKLTATINNAQVVLAIQREFGQFAKYLWQFVDDQPIVNHPATWAAVPAQSPLSIQVARDLKKRGCQFVGPVIIYAYLQGAGLIDDHPQAD</sequence>
<dbReference type="PANTHER" id="PTHR30037:SF4">
    <property type="entry name" value="DNA-3-METHYLADENINE GLYCOSYLASE I"/>
    <property type="match status" value="1"/>
</dbReference>
<reference evidence="2 3" key="1">
    <citation type="journal article" date="2015" name="Genome Announc.">
        <title>Expanding the biotechnology potential of lactobacilli through comparative genomics of 213 strains and associated genera.</title>
        <authorList>
            <person name="Sun Z."/>
            <person name="Harris H.M."/>
            <person name="McCann A."/>
            <person name="Guo C."/>
            <person name="Argimon S."/>
            <person name="Zhang W."/>
            <person name="Yang X."/>
            <person name="Jeffery I.B."/>
            <person name="Cooney J.C."/>
            <person name="Kagawa T.F."/>
            <person name="Liu W."/>
            <person name="Song Y."/>
            <person name="Salvetti E."/>
            <person name="Wrobel A."/>
            <person name="Rasinkangas P."/>
            <person name="Parkhill J."/>
            <person name="Rea M.C."/>
            <person name="O'Sullivan O."/>
            <person name="Ritari J."/>
            <person name="Douillard F.P."/>
            <person name="Paul Ross R."/>
            <person name="Yang R."/>
            <person name="Briner A.E."/>
            <person name="Felis G.E."/>
            <person name="de Vos W.M."/>
            <person name="Barrangou R."/>
            <person name="Klaenhammer T.R."/>
            <person name="Caufield P.W."/>
            <person name="Cui Y."/>
            <person name="Zhang H."/>
            <person name="O'Toole P.W."/>
        </authorList>
    </citation>
    <scope>NUCLEOTIDE SEQUENCE [LARGE SCALE GENOMIC DNA]</scope>
    <source>
        <strain evidence="2 3">DSM 14340</strain>
    </source>
</reference>
<dbReference type="EMBL" id="AZEX01000002">
    <property type="protein sequence ID" value="KRL61987.1"/>
    <property type="molecule type" value="Genomic_DNA"/>
</dbReference>
<dbReference type="STRING" id="1423747.FC69_GL001197"/>
<keyword evidence="1" id="KW-0479">Metal-binding</keyword>
<feature type="binding site" evidence="1">
    <location>
        <position position="187"/>
    </location>
    <ligand>
        <name>Zn(2+)</name>
        <dbReference type="ChEBI" id="CHEBI:29105"/>
    </ligand>
</feature>
<dbReference type="eggNOG" id="COG2818">
    <property type="taxonomic scope" value="Bacteria"/>
</dbReference>
<dbReference type="Proteomes" id="UP000051264">
    <property type="component" value="Unassembled WGS sequence"/>
</dbReference>
<dbReference type="PATRIC" id="fig|1423747.3.peg.1222"/>
<dbReference type="SUPFAM" id="SSF48150">
    <property type="entry name" value="DNA-glycosylase"/>
    <property type="match status" value="1"/>
</dbReference>
<proteinExistence type="predicted"/>